<dbReference type="SUPFAM" id="SSF53448">
    <property type="entry name" value="Nucleotide-diphospho-sugar transferases"/>
    <property type="match status" value="1"/>
</dbReference>
<comment type="similarity">
    <text evidence="2">Belongs to the glycosyltransferase 2 family.</text>
</comment>
<comment type="caution">
    <text evidence="6">The sequence shown here is derived from an EMBL/GenBank/DDBJ whole genome shotgun (WGS) entry which is preliminary data.</text>
</comment>
<evidence type="ECO:0000259" key="5">
    <source>
        <dbReference type="Pfam" id="PF00535"/>
    </source>
</evidence>
<dbReference type="EMBL" id="QIBZ01000027">
    <property type="protein sequence ID" value="RNM32692.1"/>
    <property type="molecule type" value="Genomic_DNA"/>
</dbReference>
<proteinExistence type="inferred from homology"/>
<evidence type="ECO:0000313" key="7">
    <source>
        <dbReference type="Proteomes" id="UP000271472"/>
    </source>
</evidence>
<gene>
    <name evidence="6" type="ORF">DMP05_09480</name>
</gene>
<feature type="domain" description="Glycosyltransferase 2-like" evidence="5">
    <location>
        <begin position="19"/>
        <end position="153"/>
    </location>
</feature>
<keyword evidence="3" id="KW-0328">Glycosyltransferase</keyword>
<dbReference type="PANTHER" id="PTHR43179:SF12">
    <property type="entry name" value="GALACTOFURANOSYLTRANSFERASE GLFT2"/>
    <property type="match status" value="1"/>
</dbReference>
<name>A0A3N0I8M9_9ACTN</name>
<comment type="pathway">
    <text evidence="1">Cell wall biogenesis; cell wall polysaccharide biosynthesis.</text>
</comment>
<evidence type="ECO:0000256" key="2">
    <source>
        <dbReference type="ARBA" id="ARBA00006739"/>
    </source>
</evidence>
<evidence type="ECO:0000313" key="6">
    <source>
        <dbReference type="EMBL" id="RNM32692.1"/>
    </source>
</evidence>
<dbReference type="Pfam" id="PF00535">
    <property type="entry name" value="Glycos_transf_2"/>
    <property type="match status" value="1"/>
</dbReference>
<keyword evidence="4" id="KW-0808">Transferase</keyword>
<protein>
    <recommendedName>
        <fullName evidence="5">Glycosyltransferase 2-like domain-containing protein</fullName>
    </recommendedName>
</protein>
<accession>A0A3N0I8M9</accession>
<keyword evidence="7" id="KW-1185">Reference proteome</keyword>
<evidence type="ECO:0000256" key="1">
    <source>
        <dbReference type="ARBA" id="ARBA00004776"/>
    </source>
</evidence>
<dbReference type="Gene3D" id="3.90.550.10">
    <property type="entry name" value="Spore Coat Polysaccharide Biosynthesis Protein SpsA, Chain A"/>
    <property type="match status" value="1"/>
</dbReference>
<reference evidence="7" key="1">
    <citation type="submission" date="2018-05" db="EMBL/GenBank/DDBJ databases">
        <title>Genome Sequencing of selected type strains of the family Eggerthellaceae.</title>
        <authorList>
            <person name="Danylec N."/>
            <person name="Stoll D.A."/>
            <person name="Doetsch A."/>
            <person name="Huch M."/>
        </authorList>
    </citation>
    <scope>NUCLEOTIDE SEQUENCE [LARGE SCALE GENOMIC DNA]</scope>
    <source>
        <strain evidence="7">DSM 22006</strain>
    </source>
</reference>
<sequence>MGLNKKGYVVPKVAFVILHFGDATVTKRCIESLDNLIDSDSISIIVVDNELTKPAESRTCRATFFRQDDKRGHYIRIEEDGGFSYANNTGYGYARDILKADIIVVTNNDIEFIQDDFLIKVISIAQLGEYDVIGPDTIQATTKKHQNPMALKAPSLKEVEKTIFLNSIALNFYSISYPILSRCEKERSYVVVNDALESNASIENVVLFGACLIFLPNFVLNEAKAFEPETHFYYEEFLLFRKCQRMQYRTAFVPSLSVIHESGKSTDTSYANKRSNLHFRMSNILASAKIYHEYLKQNGIID</sequence>
<organism evidence="6 7">
    <name type="scientific">Slackia isoflavoniconvertens</name>
    <dbReference type="NCBI Taxonomy" id="572010"/>
    <lineage>
        <taxon>Bacteria</taxon>
        <taxon>Bacillati</taxon>
        <taxon>Actinomycetota</taxon>
        <taxon>Coriobacteriia</taxon>
        <taxon>Eggerthellales</taxon>
        <taxon>Eggerthellaceae</taxon>
        <taxon>Slackia</taxon>
    </lineage>
</organism>
<dbReference type="InterPro" id="IPR029044">
    <property type="entry name" value="Nucleotide-diphossugar_trans"/>
</dbReference>
<dbReference type="AlphaFoldDB" id="A0A3N0I8M9"/>
<dbReference type="InterPro" id="IPR001173">
    <property type="entry name" value="Glyco_trans_2-like"/>
</dbReference>
<dbReference type="Proteomes" id="UP000271472">
    <property type="component" value="Unassembled WGS sequence"/>
</dbReference>
<dbReference type="GO" id="GO:0016757">
    <property type="term" value="F:glycosyltransferase activity"/>
    <property type="evidence" value="ECO:0007669"/>
    <property type="project" value="UniProtKB-KW"/>
</dbReference>
<dbReference type="PANTHER" id="PTHR43179">
    <property type="entry name" value="RHAMNOSYLTRANSFERASE WBBL"/>
    <property type="match status" value="1"/>
</dbReference>
<evidence type="ECO:0000256" key="4">
    <source>
        <dbReference type="ARBA" id="ARBA00022679"/>
    </source>
</evidence>
<evidence type="ECO:0000256" key="3">
    <source>
        <dbReference type="ARBA" id="ARBA00022676"/>
    </source>
</evidence>